<dbReference type="Pfam" id="PF07581">
    <property type="entry name" value="Glug"/>
    <property type="match status" value="6"/>
</dbReference>
<feature type="non-terminal residue" evidence="5">
    <location>
        <position position="1540"/>
    </location>
</feature>
<protein>
    <submittedName>
        <fullName evidence="5">Filamentous hemagglutinin family N-terminal domain-containing protein</fullName>
    </submittedName>
</protein>
<comment type="subcellular location">
    <subcellularLocation>
        <location evidence="1">Secreted</location>
    </subcellularLocation>
</comment>
<dbReference type="InterPro" id="IPR012334">
    <property type="entry name" value="Pectin_lyas_fold"/>
</dbReference>
<dbReference type="Pfam" id="PF18657">
    <property type="entry name" value="YDG"/>
    <property type="match status" value="2"/>
</dbReference>
<evidence type="ECO:0000313" key="6">
    <source>
        <dbReference type="Proteomes" id="UP000242815"/>
    </source>
</evidence>
<evidence type="ECO:0000259" key="4">
    <source>
        <dbReference type="SMART" id="SM00912"/>
    </source>
</evidence>
<dbReference type="InterPro" id="IPR024973">
    <property type="entry name" value="ESPR"/>
</dbReference>
<dbReference type="InterPro" id="IPR011493">
    <property type="entry name" value="GLUG"/>
</dbReference>
<sequence length="1540" mass="156874">MSKIYRRIWNATARLWQVAGELGRQGRKRTGGRRLVAAGSLYLLPLAALGGELPSGGTVVTGVGSIEQFDKHLSITQGSERLAIEWQQFNIGAGNRVSFNQPSASAIALNRVIGTDGSRIMGQLDANGRVFLINPNGVLFGKNAQVDVGGLVASTLDISNEDFAAGNYRFRGNGNNAAIINKGHITAADGGAVALLGGHVSNEGVISARLGSVALVAGEQVTLDFAGDGLLKVQIDEATRDALVENHQLIQADGGQVLMSAHAADALLQTVVNNTGVIEARTLENRNGKIVLLGGFEGGTVEVAGKLDASAPEGGDGGFIDTSGAHVQIHEGLEVTTLAVDGRTGDWLIDPTDLTISAGSAAQNASGIGAETLSANLENNNVTLQTVAEGSEAGNIYVNGEVSWDAATTLTLSAHGDIHINQNISATTGKLALEYGQADVAAGNTADYHVNARVNLSAGQNFSTRLGSDGDVLEYTVITELGAEGSTSGTDLQGMQGNLNGLYALGADINASATVSWDGGAGFNPIGDSSNGFTGVFDGLGHLITGLTINRPSQNDVGLFGHTNGAWLRNIGLQRGSVVGKENVGSLVGKNQGAISQSWASVAVNGAMSVGGLVGWNTGWSGWSTNGTINESYAVGPVSGSNREVGGLVGYNAWQISNSYATGVVSGNKYVGGLVGANYGTITNTYATGAVSGSDSVGGLVGGVGFSGDIAESYWNTETTGQISSAGGGTGWTTAELIEALPVGFDPEVWGNAGNQTTPYLLGLSGNQVFSKNDLPSGTISASNRPVLYTVIQDVHQLQAMKDALGERYVLGNDINASATVSWNGGAGFAPIKTFNGTLDGLGYAIHGLTIYRPSADEVGLFGVTGDTAVLRNIRLEDINVTGRNQVGGLVGRSGGSIENAHTSGTVSGNRQVGGLVGQAWLNSEITGSSSLADVSGKGDRIGGLVGEAYYLVTIEYSHAGGAVSGNGNGDDVGVGGLVGYLDSASNITRSHATGDVRGNQHGVGGLVGYARGVITDSYATGDVSGKDLVGGLVGWQKATSITGSHASGGVSGVYRVGGLVGYREGGEVVGSHASGTVTGKGAIGGLVGYSFSGDGVIDSWASGDVTSLASGSSVSEHIGGLIGYNDGVALVLRSFATGTVRGSNTYYGEAVGGLVGWNRGSATIEQSYATGAVFGAGAGGLVGVNEGTIRQSYASGWVDGNGGGLIYNDYGGSVIDSYWDMEASGQSSSHGGTGLTSAQMRELASFAGWSIDDQGGTDSVWRIYEGHTAPLLRAFLTPFEVDVDAVTTTYNGGNHRALNSDQLSYDTPTLDLFTGELGYLASSRNVGTYSGADLRLVGLYSSQQGYDIIANGELTINPAELTITSTDVIKTYDGSTGAAGTAHVMAGALYGTDTLSGGVFTFTDKNVGIGNKTVTVSDVTVEDGNGGANYTVTYEDNTTSTINPFVINLSGSRVYDGGVDVEADVLTLGSLVGDETLSLSGTGFMADKHVGDGKVFQLGSLSLGDGDQGGLASNYTLEGGSHSVTITPAQLHISTSDII</sequence>
<gene>
    <name evidence="5" type="ORF">SAMN05216578_1223</name>
</gene>
<organism evidence="5 6">
    <name type="scientific">Halopseudomonas formosensis</name>
    <dbReference type="NCBI Taxonomy" id="1002526"/>
    <lineage>
        <taxon>Bacteria</taxon>
        <taxon>Pseudomonadati</taxon>
        <taxon>Pseudomonadota</taxon>
        <taxon>Gammaproteobacteria</taxon>
        <taxon>Pseudomonadales</taxon>
        <taxon>Pseudomonadaceae</taxon>
        <taxon>Halopseudomonas</taxon>
    </lineage>
</organism>
<keyword evidence="3" id="KW-0732">Signal</keyword>
<dbReference type="Proteomes" id="UP000242815">
    <property type="component" value="Unassembled WGS sequence"/>
</dbReference>
<evidence type="ECO:0000256" key="3">
    <source>
        <dbReference type="ARBA" id="ARBA00022729"/>
    </source>
</evidence>
<dbReference type="PANTHER" id="PTHR12338:SF8">
    <property type="entry name" value="HEME_HEMOPEXIN-BINDING PROTEIN"/>
    <property type="match status" value="1"/>
</dbReference>
<dbReference type="NCBIfam" id="TIGR01901">
    <property type="entry name" value="adhes_NPXG"/>
    <property type="match status" value="1"/>
</dbReference>
<evidence type="ECO:0000256" key="2">
    <source>
        <dbReference type="ARBA" id="ARBA00022525"/>
    </source>
</evidence>
<dbReference type="Pfam" id="PF13018">
    <property type="entry name" value="ESPR"/>
    <property type="match status" value="1"/>
</dbReference>
<dbReference type="STRING" id="1002526.SAMN05216578_1223"/>
<dbReference type="EMBL" id="FOYD01000022">
    <property type="protein sequence ID" value="SFQ89893.1"/>
    <property type="molecule type" value="Genomic_DNA"/>
</dbReference>
<dbReference type="RefSeq" id="WP_143084219.1">
    <property type="nucleotide sequence ID" value="NZ_FOYD01000022.1"/>
</dbReference>
<dbReference type="SUPFAM" id="SSF51126">
    <property type="entry name" value="Pectin lyase-like"/>
    <property type="match status" value="1"/>
</dbReference>
<reference evidence="5 6" key="1">
    <citation type="submission" date="2016-10" db="EMBL/GenBank/DDBJ databases">
        <authorList>
            <person name="de Groot N.N."/>
        </authorList>
    </citation>
    <scope>NUCLEOTIDE SEQUENCE [LARGE SCALE GENOMIC DNA]</scope>
    <source>
        <strain evidence="5 6">JCM 18415</strain>
    </source>
</reference>
<dbReference type="PANTHER" id="PTHR12338">
    <property type="entry name" value="AUTOTRANSPORTER"/>
    <property type="match status" value="1"/>
</dbReference>
<dbReference type="GO" id="GO:0005576">
    <property type="term" value="C:extracellular region"/>
    <property type="evidence" value="ECO:0007669"/>
    <property type="project" value="UniProtKB-SubCell"/>
</dbReference>
<evidence type="ECO:0000313" key="5">
    <source>
        <dbReference type="EMBL" id="SFQ89893.1"/>
    </source>
</evidence>
<dbReference type="OrthoDB" id="218680at2"/>
<proteinExistence type="predicted"/>
<dbReference type="InterPro" id="IPR008638">
    <property type="entry name" value="FhaB/CdiA-like_TPS"/>
</dbReference>
<name>A0A1I6C9M0_9GAMM</name>
<evidence type="ECO:0000256" key="1">
    <source>
        <dbReference type="ARBA" id="ARBA00004613"/>
    </source>
</evidence>
<dbReference type="Gene3D" id="2.160.20.10">
    <property type="entry name" value="Single-stranded right-handed beta-helix, Pectin lyase-like"/>
    <property type="match status" value="1"/>
</dbReference>
<dbReference type="Gene3D" id="2.160.20.110">
    <property type="match status" value="3"/>
</dbReference>
<dbReference type="InterPro" id="IPR050909">
    <property type="entry name" value="Bact_Autotransporter_VF"/>
</dbReference>
<dbReference type="SMART" id="SM00912">
    <property type="entry name" value="Haemagg_act"/>
    <property type="match status" value="1"/>
</dbReference>
<dbReference type="Pfam" id="PF05860">
    <property type="entry name" value="TPS"/>
    <property type="match status" value="1"/>
</dbReference>
<dbReference type="InterPro" id="IPR041248">
    <property type="entry name" value="YDG"/>
</dbReference>
<keyword evidence="2" id="KW-0964">Secreted</keyword>
<dbReference type="InterPro" id="IPR011050">
    <property type="entry name" value="Pectin_lyase_fold/virulence"/>
</dbReference>
<feature type="domain" description="Filamentous haemagglutinin FhaB/tRNA nuclease CdiA-like TPS" evidence="4">
    <location>
        <begin position="50"/>
        <end position="162"/>
    </location>
</feature>
<accession>A0A1I6C9M0</accession>